<feature type="domain" description="DUF7793" evidence="1">
    <location>
        <begin position="19"/>
        <end position="121"/>
    </location>
</feature>
<dbReference type="Gene3D" id="3.40.970.30">
    <property type="entry name" value="yp_829618.1 like domains"/>
    <property type="match status" value="1"/>
</dbReference>
<dbReference type="Pfam" id="PF25056">
    <property type="entry name" value="DUF7793"/>
    <property type="match status" value="1"/>
</dbReference>
<dbReference type="Proteomes" id="UP001165283">
    <property type="component" value="Unassembled WGS sequence"/>
</dbReference>
<comment type="caution">
    <text evidence="2">The sequence shown here is derived from an EMBL/GenBank/DDBJ whole genome shotgun (WGS) entry which is preliminary data.</text>
</comment>
<sequence length="127" mass="14191">MREDAEREETVTLHLEQGGYVRCDWRRGTRITGELARGAIKRLDELNDGIKRPLLVDMRGTASLTREGRQAFAEEYSASKVALLGESPVDRVIANFTLSVIVMSIPTRYFTSESAALAWLSGDDTRT</sequence>
<name>A0ABT1AAR9_9PSEU</name>
<organism evidence="2 3">
    <name type="scientific">Pseudonocardia humida</name>
    <dbReference type="NCBI Taxonomy" id="2800819"/>
    <lineage>
        <taxon>Bacteria</taxon>
        <taxon>Bacillati</taxon>
        <taxon>Actinomycetota</taxon>
        <taxon>Actinomycetes</taxon>
        <taxon>Pseudonocardiales</taxon>
        <taxon>Pseudonocardiaceae</taxon>
        <taxon>Pseudonocardia</taxon>
    </lineage>
</organism>
<keyword evidence="3" id="KW-1185">Reference proteome</keyword>
<evidence type="ECO:0000313" key="2">
    <source>
        <dbReference type="EMBL" id="MCO1660098.1"/>
    </source>
</evidence>
<accession>A0ABT1AAR9</accession>
<proteinExistence type="predicted"/>
<gene>
    <name evidence="2" type="ORF">KDL28_34070</name>
</gene>
<evidence type="ECO:0000259" key="1">
    <source>
        <dbReference type="Pfam" id="PF25056"/>
    </source>
</evidence>
<dbReference type="EMBL" id="JAGSOV010000077">
    <property type="protein sequence ID" value="MCO1660098.1"/>
    <property type="molecule type" value="Genomic_DNA"/>
</dbReference>
<dbReference type="RefSeq" id="WP_252445374.1">
    <property type="nucleotide sequence ID" value="NZ_JAGSOV010000077.1"/>
</dbReference>
<dbReference type="InterPro" id="IPR056695">
    <property type="entry name" value="DUF7793"/>
</dbReference>
<evidence type="ECO:0000313" key="3">
    <source>
        <dbReference type="Proteomes" id="UP001165283"/>
    </source>
</evidence>
<dbReference type="Gene3D" id="3.40.1680.10">
    <property type="entry name" value="yp_829618.1 domain like"/>
    <property type="match status" value="1"/>
</dbReference>
<protein>
    <submittedName>
        <fullName evidence="2">STAS/SEC14 domain-containing protein</fullName>
    </submittedName>
</protein>
<reference evidence="2" key="1">
    <citation type="submission" date="2021-04" db="EMBL/GenBank/DDBJ databases">
        <title>Pseudonocardia sp. nov., isolated from sandy soil of mangrove forest.</title>
        <authorList>
            <person name="Zan Z."/>
            <person name="Huang R."/>
            <person name="Liu W."/>
        </authorList>
    </citation>
    <scope>NUCLEOTIDE SEQUENCE</scope>
    <source>
        <strain evidence="2">S2-4</strain>
    </source>
</reference>